<dbReference type="InterPro" id="IPR051781">
    <property type="entry name" value="Metallo-dep_Hydrolase"/>
</dbReference>
<dbReference type="InterPro" id="IPR006680">
    <property type="entry name" value="Amidohydro-rel"/>
</dbReference>
<dbReference type="Proteomes" id="UP001329915">
    <property type="component" value="Chromosome"/>
</dbReference>
<dbReference type="RefSeq" id="WP_366923189.1">
    <property type="nucleotide sequence ID" value="NZ_CP121694.1"/>
</dbReference>
<dbReference type="Gene3D" id="3.20.20.140">
    <property type="entry name" value="Metal-dependent hydrolases"/>
    <property type="match status" value="1"/>
</dbReference>
<dbReference type="InterPro" id="IPR032466">
    <property type="entry name" value="Metal_Hydrolase"/>
</dbReference>
<dbReference type="KEGG" id="dbc:MFMK1_000044"/>
<dbReference type="AlphaFoldDB" id="A0AAU0UJ95"/>
<dbReference type="InterPro" id="IPR011059">
    <property type="entry name" value="Metal-dep_hydrolase_composite"/>
</dbReference>
<keyword evidence="3" id="KW-1185">Reference proteome</keyword>
<accession>A0AAU0UJ95</accession>
<protein>
    <submittedName>
        <fullName evidence="2">Amidohydrolase family protein</fullName>
    </submittedName>
</protein>
<dbReference type="SUPFAM" id="SSF51338">
    <property type="entry name" value="Composite domain of metallo-dependent hydrolases"/>
    <property type="match status" value="2"/>
</dbReference>
<reference evidence="2 3" key="1">
    <citation type="submission" date="2023-04" db="EMBL/GenBank/DDBJ databases">
        <authorList>
            <person name="Hsu D."/>
        </authorList>
    </citation>
    <scope>NUCLEOTIDE SEQUENCE [LARGE SCALE GENOMIC DNA]</scope>
    <source>
        <strain evidence="2 3">MK1</strain>
    </source>
</reference>
<dbReference type="Pfam" id="PF01979">
    <property type="entry name" value="Amidohydro_1"/>
    <property type="match status" value="1"/>
</dbReference>
<dbReference type="EMBL" id="CP121694">
    <property type="protein sequence ID" value="WRO20286.1"/>
    <property type="molecule type" value="Genomic_DNA"/>
</dbReference>
<dbReference type="PANTHER" id="PTHR43135">
    <property type="entry name" value="ALPHA-D-RIBOSE 1-METHYLPHOSPHONATE 5-TRIPHOSPHATE DIPHOSPHATASE"/>
    <property type="match status" value="1"/>
</dbReference>
<proteinExistence type="predicted"/>
<dbReference type="SUPFAM" id="SSF51556">
    <property type="entry name" value="Metallo-dependent hydrolases"/>
    <property type="match status" value="1"/>
</dbReference>
<sequence>MQKIFTPRLLTGSGELLNNALLEIADGKVHSLSPGVDKELLGNETEVLPMGTTMLPGLIDCHVHLALDGEDFHRSLARWQSNEAWKPMVARELLNTLAAGVVGIRDGSDAQAIGLKAKEFPRPRPEIVACGRAISEQGRYGSFLGYGVSTLTEVQRILDDLVIAGADQLKVVLSGLVSFTNYGKVGRPQFDVDFIKAVVAEAHRRQLPVMAHASGASAVDMAVEAGVDSVEHGFFVTRETIKKMADKEVSWVPTVVAAGGRLKFDRPGEDRTVIERTCETHIEAIALARQLGINVAVGTDAGAPGVPHGASYYQELSYLHKAGYSGRELVTLSTRNGAEVTGLGKLGDLAPGYTASFVIVHGNPLDDAAAFSRVASVYHRGKLLKKA</sequence>
<evidence type="ECO:0000313" key="2">
    <source>
        <dbReference type="EMBL" id="WRO20286.1"/>
    </source>
</evidence>
<dbReference type="GO" id="GO:0016810">
    <property type="term" value="F:hydrolase activity, acting on carbon-nitrogen (but not peptide) bonds"/>
    <property type="evidence" value="ECO:0007669"/>
    <property type="project" value="InterPro"/>
</dbReference>
<evidence type="ECO:0000313" key="3">
    <source>
        <dbReference type="Proteomes" id="UP001329915"/>
    </source>
</evidence>
<feature type="domain" description="Amidohydrolase-related" evidence="1">
    <location>
        <begin position="53"/>
        <end position="383"/>
    </location>
</feature>
<dbReference type="PANTHER" id="PTHR43135:SF3">
    <property type="entry name" value="ALPHA-D-RIBOSE 1-METHYLPHOSPHONATE 5-TRIPHOSPHATE DIPHOSPHATASE"/>
    <property type="match status" value="1"/>
</dbReference>
<evidence type="ECO:0000259" key="1">
    <source>
        <dbReference type="Pfam" id="PF01979"/>
    </source>
</evidence>
<gene>
    <name evidence="2" type="ORF">MFMK1_000044</name>
</gene>
<organism evidence="2 3">
    <name type="scientific">Metallumcola ferriviriculae</name>
    <dbReference type="NCBI Taxonomy" id="3039180"/>
    <lineage>
        <taxon>Bacteria</taxon>
        <taxon>Bacillati</taxon>
        <taxon>Bacillota</taxon>
        <taxon>Clostridia</taxon>
        <taxon>Neomoorellales</taxon>
        <taxon>Desulfitibacteraceae</taxon>
        <taxon>Metallumcola</taxon>
    </lineage>
</organism>
<name>A0AAU0UJ95_9FIRM</name>
<dbReference type="Gene3D" id="2.30.40.10">
    <property type="entry name" value="Urease, subunit C, domain 1"/>
    <property type="match status" value="1"/>
</dbReference>